<dbReference type="RefSeq" id="WP_109431331.1">
    <property type="nucleotide sequence ID" value="NZ_MPDK01000023.1"/>
</dbReference>
<evidence type="ECO:0000256" key="5">
    <source>
        <dbReference type="ARBA" id="ARBA00012684"/>
    </source>
</evidence>
<evidence type="ECO:0000256" key="8">
    <source>
        <dbReference type="ARBA" id="ARBA00048337"/>
    </source>
</evidence>
<dbReference type="GO" id="GO:0009229">
    <property type="term" value="P:thiamine diphosphate biosynthetic process"/>
    <property type="evidence" value="ECO:0007669"/>
    <property type="project" value="UniProtKB-UniPathway"/>
</dbReference>
<dbReference type="GO" id="GO:0009228">
    <property type="term" value="P:thiamine biosynthetic process"/>
    <property type="evidence" value="ECO:0007669"/>
    <property type="project" value="UniProtKB-KW"/>
</dbReference>
<sequence>MTFTRELRQKADALWQQSFAHPFVTELAKGSLAREKFVHYVLNDSYYLTIFAKVQSRAASKAPDLPTIARLAVHAQSTVEAEHLLHETFFSLLGITPSTDFIPAPTTYAYTTHLLAVAAEGTFGEIIAAILPCYWLYFEIGERYRNSTPNHPIYDQWIATYGDEWFGKLVTEQIHLLDVLAQNASEEQRKLMRQHFLRSSEYELRFWDMAYHLESWQTDVL</sequence>
<dbReference type="Pfam" id="PF03070">
    <property type="entry name" value="TENA_THI-4"/>
    <property type="match status" value="1"/>
</dbReference>
<dbReference type="UniPathway" id="UPA00060"/>
<proteinExistence type="inferred from homology"/>
<dbReference type="GO" id="GO:0005829">
    <property type="term" value="C:cytosol"/>
    <property type="evidence" value="ECO:0007669"/>
    <property type="project" value="TreeGrafter"/>
</dbReference>
<gene>
    <name evidence="11" type="ORF">BM613_11390</name>
</gene>
<dbReference type="NCBIfam" id="TIGR04306">
    <property type="entry name" value="salvage_TenA"/>
    <property type="match status" value="1"/>
</dbReference>
<protein>
    <recommendedName>
        <fullName evidence="6 9">Aminopyrimidine aminohydrolase</fullName>
        <ecNumber evidence="5 9">3.5.99.2</ecNumber>
    </recommendedName>
</protein>
<keyword evidence="12" id="KW-1185">Reference proteome</keyword>
<keyword evidence="9" id="KW-0378">Hydrolase</keyword>
<dbReference type="Proteomes" id="UP000245380">
    <property type="component" value="Unassembled WGS sequence"/>
</dbReference>
<dbReference type="PANTHER" id="PTHR43198">
    <property type="entry name" value="BIFUNCTIONAL TH2 PROTEIN"/>
    <property type="match status" value="1"/>
</dbReference>
<dbReference type="GO" id="GO:0050334">
    <property type="term" value="F:thiaminase activity"/>
    <property type="evidence" value="ECO:0007669"/>
    <property type="project" value="UniProtKB-EC"/>
</dbReference>
<comment type="function">
    <text evidence="9">Catalyzes an amino-pyrimidine hydrolysis reaction at the C5' of the pyrimidine moiety of thiamine compounds, a reaction that is part of a thiamine salvage pathway.</text>
</comment>
<dbReference type="PANTHER" id="PTHR43198:SF2">
    <property type="entry name" value="SI:CH1073-67J19.1-RELATED"/>
    <property type="match status" value="1"/>
</dbReference>
<evidence type="ECO:0000256" key="7">
    <source>
        <dbReference type="ARBA" id="ARBA00022977"/>
    </source>
</evidence>
<evidence type="ECO:0000313" key="12">
    <source>
        <dbReference type="Proteomes" id="UP000245380"/>
    </source>
</evidence>
<dbReference type="EC" id="3.5.99.2" evidence="5 9"/>
<dbReference type="AlphaFoldDB" id="A0A2U3D6L5"/>
<dbReference type="CDD" id="cd19364">
    <property type="entry name" value="TenA_C_BsTenA-like"/>
    <property type="match status" value="1"/>
</dbReference>
<dbReference type="InterPro" id="IPR016084">
    <property type="entry name" value="Haem_Oase-like_multi-hlx"/>
</dbReference>
<feature type="domain" description="Thiaminase-2/PQQC" evidence="10">
    <location>
        <begin position="9"/>
        <end position="211"/>
    </location>
</feature>
<dbReference type="SUPFAM" id="SSF48613">
    <property type="entry name" value="Heme oxygenase-like"/>
    <property type="match status" value="1"/>
</dbReference>
<comment type="catalytic activity">
    <reaction evidence="1 9">
        <text>4-amino-5-aminomethyl-2-methylpyrimidine + H2O = 4-amino-5-hydroxymethyl-2-methylpyrimidine + NH4(+)</text>
        <dbReference type="Rhea" id="RHEA:31799"/>
        <dbReference type="ChEBI" id="CHEBI:15377"/>
        <dbReference type="ChEBI" id="CHEBI:16892"/>
        <dbReference type="ChEBI" id="CHEBI:28938"/>
        <dbReference type="ChEBI" id="CHEBI:63416"/>
        <dbReference type="EC" id="3.5.99.2"/>
    </reaction>
</comment>
<dbReference type="InterPro" id="IPR050967">
    <property type="entry name" value="Thiamine_Salvage_TenA"/>
</dbReference>
<dbReference type="EMBL" id="MPDK01000023">
    <property type="protein sequence ID" value="PWI56919.1"/>
    <property type="molecule type" value="Genomic_DNA"/>
</dbReference>
<comment type="subunit">
    <text evidence="4">Homotetramer.</text>
</comment>
<accession>A0A2U3D6L5</accession>
<evidence type="ECO:0000256" key="6">
    <source>
        <dbReference type="ARBA" id="ARBA00013647"/>
    </source>
</evidence>
<comment type="catalytic activity">
    <reaction evidence="8 9">
        <text>thiamine + H2O = 5-(2-hydroxyethyl)-4-methylthiazole + 4-amino-5-hydroxymethyl-2-methylpyrimidine + H(+)</text>
        <dbReference type="Rhea" id="RHEA:17509"/>
        <dbReference type="ChEBI" id="CHEBI:15377"/>
        <dbReference type="ChEBI" id="CHEBI:15378"/>
        <dbReference type="ChEBI" id="CHEBI:16892"/>
        <dbReference type="ChEBI" id="CHEBI:17957"/>
        <dbReference type="ChEBI" id="CHEBI:18385"/>
        <dbReference type="EC" id="3.5.99.2"/>
    </reaction>
</comment>
<dbReference type="InterPro" id="IPR027574">
    <property type="entry name" value="Thiaminase_II"/>
</dbReference>
<evidence type="ECO:0000256" key="9">
    <source>
        <dbReference type="RuleBase" id="RU363093"/>
    </source>
</evidence>
<reference evidence="11 12" key="1">
    <citation type="submission" date="2016-11" db="EMBL/GenBank/DDBJ databases">
        <title>Comparative genomics of Acidibacillus ferroxidans species.</title>
        <authorList>
            <person name="Oliveira G."/>
            <person name="Nunes G."/>
            <person name="Oliveira R."/>
            <person name="Araujo F."/>
            <person name="Salim A."/>
            <person name="Scholte L."/>
            <person name="Morais D."/>
            <person name="Nancucheo I."/>
            <person name="Johnson D.B."/>
            <person name="Grail B."/>
            <person name="Bittencourt J."/>
            <person name="Valadares R."/>
        </authorList>
    </citation>
    <scope>NUCLEOTIDE SEQUENCE [LARGE SCALE GENOMIC DNA]</scope>
    <source>
        <strain evidence="11 12">Y002</strain>
    </source>
</reference>
<comment type="similarity">
    <text evidence="3 9">Belongs to the TenA family.</text>
</comment>
<evidence type="ECO:0000259" key="10">
    <source>
        <dbReference type="Pfam" id="PF03070"/>
    </source>
</evidence>
<dbReference type="OrthoDB" id="34166at2"/>
<keyword evidence="7 9" id="KW-0784">Thiamine biosynthesis</keyword>
<name>A0A2U3D6L5_SULT2</name>
<dbReference type="InterPro" id="IPR004305">
    <property type="entry name" value="Thiaminase-2/PQQC"/>
</dbReference>
<evidence type="ECO:0000256" key="1">
    <source>
        <dbReference type="ARBA" id="ARBA00001881"/>
    </source>
</evidence>
<evidence type="ECO:0000256" key="3">
    <source>
        <dbReference type="ARBA" id="ARBA00010264"/>
    </source>
</evidence>
<comment type="caution">
    <text evidence="11">The sequence shown here is derived from an EMBL/GenBank/DDBJ whole genome shotgun (WGS) entry which is preliminary data.</text>
</comment>
<dbReference type="Gene3D" id="1.20.910.10">
    <property type="entry name" value="Heme oxygenase-like"/>
    <property type="match status" value="1"/>
</dbReference>
<evidence type="ECO:0000256" key="4">
    <source>
        <dbReference type="ARBA" id="ARBA00011881"/>
    </source>
</evidence>
<evidence type="ECO:0000256" key="2">
    <source>
        <dbReference type="ARBA" id="ARBA00004948"/>
    </source>
</evidence>
<organism evidence="11 12">
    <name type="scientific">Sulfoacidibacillus thermotolerans</name>
    <name type="common">Acidibacillus sulfuroxidans</name>
    <dbReference type="NCBI Taxonomy" id="1765684"/>
    <lineage>
        <taxon>Bacteria</taxon>
        <taxon>Bacillati</taxon>
        <taxon>Bacillota</taxon>
        <taxon>Bacilli</taxon>
        <taxon>Bacillales</taxon>
        <taxon>Alicyclobacillaceae</taxon>
        <taxon>Sulfoacidibacillus</taxon>
    </lineage>
</organism>
<comment type="pathway">
    <text evidence="2 9">Cofactor biosynthesis; thiamine diphosphate biosynthesis.</text>
</comment>
<evidence type="ECO:0000313" key="11">
    <source>
        <dbReference type="EMBL" id="PWI56919.1"/>
    </source>
</evidence>